<dbReference type="PANTHER" id="PTHR48081">
    <property type="entry name" value="AB HYDROLASE SUPERFAMILY PROTEIN C4A8.06C"/>
    <property type="match status" value="1"/>
</dbReference>
<gene>
    <name evidence="4" type="ORF">BDZ85DRAFT_291561</name>
</gene>
<dbReference type="InterPro" id="IPR049492">
    <property type="entry name" value="BD-FAE-like_dom"/>
</dbReference>
<evidence type="ECO:0000313" key="4">
    <source>
        <dbReference type="EMBL" id="KAF2219769.1"/>
    </source>
</evidence>
<keyword evidence="1 4" id="KW-0378">Hydrolase</keyword>
<dbReference type="AlphaFoldDB" id="A0A6A6G2E5"/>
<feature type="domain" description="BD-FAE-like" evidence="3">
    <location>
        <begin position="51"/>
        <end position="171"/>
    </location>
</feature>
<evidence type="ECO:0000256" key="2">
    <source>
        <dbReference type="SAM" id="MobiDB-lite"/>
    </source>
</evidence>
<proteinExistence type="predicted"/>
<dbReference type="EMBL" id="ML992515">
    <property type="protein sequence ID" value="KAF2219769.1"/>
    <property type="molecule type" value="Genomic_DNA"/>
</dbReference>
<accession>A0A6A6G2E5</accession>
<dbReference type="InterPro" id="IPR029058">
    <property type="entry name" value="AB_hydrolase_fold"/>
</dbReference>
<dbReference type="GO" id="GO:0016787">
    <property type="term" value="F:hydrolase activity"/>
    <property type="evidence" value="ECO:0007669"/>
    <property type="project" value="UniProtKB-KW"/>
</dbReference>
<reference evidence="5" key="1">
    <citation type="journal article" date="2020" name="Stud. Mycol.">
        <title>101 Dothideomycetes genomes: A test case for predicting lifestyles and emergence of pathogens.</title>
        <authorList>
            <person name="Haridas S."/>
            <person name="Albert R."/>
            <person name="Binder M."/>
            <person name="Bloem J."/>
            <person name="LaButti K."/>
            <person name="Salamov A."/>
            <person name="Andreopoulos B."/>
            <person name="Baker S."/>
            <person name="Barry K."/>
            <person name="Bills G."/>
            <person name="Bluhm B."/>
            <person name="Cannon C."/>
            <person name="Castanera R."/>
            <person name="Culley D."/>
            <person name="Daum C."/>
            <person name="Ezra D."/>
            <person name="Gonzalez J."/>
            <person name="Henrissat B."/>
            <person name="Kuo A."/>
            <person name="Liang C."/>
            <person name="Lipzen A."/>
            <person name="Lutzoni F."/>
            <person name="Magnuson J."/>
            <person name="Mondo S."/>
            <person name="Nolan M."/>
            <person name="Ohm R."/>
            <person name="Pangilinan J."/>
            <person name="Park H.-J."/>
            <person name="Ramirez L."/>
            <person name="Alfaro M."/>
            <person name="Sun H."/>
            <person name="Tritt A."/>
            <person name="Yoshinaga Y."/>
            <person name="Zwiers L.-H."/>
            <person name="Turgeon B."/>
            <person name="Goodwin S."/>
            <person name="Spatafora J."/>
            <person name="Crous P."/>
            <person name="Grigoriev I."/>
        </authorList>
    </citation>
    <scope>NUCLEOTIDE SEQUENCE [LARGE SCALE GENOMIC DNA]</scope>
    <source>
        <strain evidence="5">CECT 20119</strain>
    </source>
</reference>
<dbReference type="InterPro" id="IPR050300">
    <property type="entry name" value="GDXG_lipolytic_enzyme"/>
</dbReference>
<protein>
    <submittedName>
        <fullName evidence="4">Alpha/Beta hydrolase protein</fullName>
    </submittedName>
</protein>
<dbReference type="PANTHER" id="PTHR48081:SF33">
    <property type="entry name" value="KYNURENINE FORMAMIDASE"/>
    <property type="match status" value="1"/>
</dbReference>
<dbReference type="Proteomes" id="UP000799538">
    <property type="component" value="Unassembled WGS sequence"/>
</dbReference>
<dbReference type="Pfam" id="PF20434">
    <property type="entry name" value="BD-FAE"/>
    <property type="match status" value="1"/>
</dbReference>
<dbReference type="OrthoDB" id="433474at2759"/>
<dbReference type="Gene3D" id="3.40.50.1820">
    <property type="entry name" value="alpha/beta hydrolase"/>
    <property type="match status" value="1"/>
</dbReference>
<feature type="region of interest" description="Disordered" evidence="2">
    <location>
        <begin position="37"/>
        <end position="57"/>
    </location>
</feature>
<evidence type="ECO:0000256" key="1">
    <source>
        <dbReference type="ARBA" id="ARBA00022801"/>
    </source>
</evidence>
<name>A0A6A6G2E5_9PEZI</name>
<keyword evidence="5" id="KW-1185">Reference proteome</keyword>
<sequence>MDSLPPLTTSLPSIILPTFHLYAPHLHSAAPTIRSLPPKTSSYGPHPRQQLDVYTPPSPSMINNRHAILLIFYSGGFVNGSKTLPMPFLDGLVYANVASFFALKCGYTVVVADYRLLGDGARFPSGGEDVAMAVEWVGRNKSGLGLGMGESEVDLFLLGNSAGGVHVATFLLRTEFEETRRRVLEGEGTSLRGVVLLSAAFSFPGTSEGDPATVYLGDVEQHAPSGLLKTALQGGEGLDFVQAGVRLLVLTCELDPEELWQSRDEFIKVWTDQVGSSGRAALAVDVVKGHNHISPMLALGTETEKEEAWGYQVASFCDNIRKYTLS</sequence>
<evidence type="ECO:0000259" key="3">
    <source>
        <dbReference type="Pfam" id="PF20434"/>
    </source>
</evidence>
<organism evidence="4 5">
    <name type="scientific">Elsinoe ampelina</name>
    <dbReference type="NCBI Taxonomy" id="302913"/>
    <lineage>
        <taxon>Eukaryota</taxon>
        <taxon>Fungi</taxon>
        <taxon>Dikarya</taxon>
        <taxon>Ascomycota</taxon>
        <taxon>Pezizomycotina</taxon>
        <taxon>Dothideomycetes</taxon>
        <taxon>Dothideomycetidae</taxon>
        <taxon>Myriangiales</taxon>
        <taxon>Elsinoaceae</taxon>
        <taxon>Elsinoe</taxon>
    </lineage>
</organism>
<evidence type="ECO:0000313" key="5">
    <source>
        <dbReference type="Proteomes" id="UP000799538"/>
    </source>
</evidence>
<dbReference type="SUPFAM" id="SSF53474">
    <property type="entry name" value="alpha/beta-Hydrolases"/>
    <property type="match status" value="1"/>
</dbReference>